<evidence type="ECO:0000313" key="4">
    <source>
        <dbReference type="Proteomes" id="UP000663305"/>
    </source>
</evidence>
<protein>
    <recommendedName>
        <fullName evidence="2">DUF8144 domain-containing protein</fullName>
    </recommendedName>
</protein>
<dbReference type="EMBL" id="CP064789">
    <property type="protein sequence ID" value="QSG10606.1"/>
    <property type="molecule type" value="Genomic_DNA"/>
</dbReference>
<feature type="domain" description="DUF8144" evidence="2">
    <location>
        <begin position="1"/>
        <end position="68"/>
    </location>
</feature>
<organism evidence="3 4">
    <name type="scientific">Halapricum desulfuricans</name>
    <dbReference type="NCBI Taxonomy" id="2841257"/>
    <lineage>
        <taxon>Archaea</taxon>
        <taxon>Methanobacteriati</taxon>
        <taxon>Methanobacteriota</taxon>
        <taxon>Stenosarchaea group</taxon>
        <taxon>Halobacteria</taxon>
        <taxon>Halobacteriales</taxon>
        <taxon>Haloarculaceae</taxon>
        <taxon>Halapricum</taxon>
    </lineage>
</organism>
<dbReference type="InterPro" id="IPR058457">
    <property type="entry name" value="DUF8144"/>
</dbReference>
<dbReference type="RefSeq" id="WP_229125231.1">
    <property type="nucleotide sequence ID" value="NZ_CP064789.1"/>
</dbReference>
<evidence type="ECO:0000313" key="3">
    <source>
        <dbReference type="EMBL" id="QSG10606.1"/>
    </source>
</evidence>
<evidence type="ECO:0000256" key="1">
    <source>
        <dbReference type="SAM" id="Phobius"/>
    </source>
</evidence>
<proteinExistence type="predicted"/>
<feature type="transmembrane region" description="Helical" evidence="1">
    <location>
        <begin position="44"/>
        <end position="66"/>
    </location>
</feature>
<keyword evidence="1" id="KW-0472">Membrane</keyword>
<dbReference type="Proteomes" id="UP000663305">
    <property type="component" value="Chromosome"/>
</dbReference>
<gene>
    <name evidence="3" type="ORF">HSBGL_0165</name>
</gene>
<dbReference type="Pfam" id="PF26469">
    <property type="entry name" value="DUF8144"/>
    <property type="match status" value="1"/>
</dbReference>
<evidence type="ECO:0000259" key="2">
    <source>
        <dbReference type="Pfam" id="PF26469"/>
    </source>
</evidence>
<dbReference type="AlphaFoldDB" id="A0A897NK05"/>
<keyword evidence="1" id="KW-1133">Transmembrane helix</keyword>
<feature type="transmembrane region" description="Helical" evidence="1">
    <location>
        <begin position="15"/>
        <end position="38"/>
    </location>
</feature>
<keyword evidence="1" id="KW-0812">Transmembrane</keyword>
<accession>A0A897NK05</accession>
<name>A0A897NK05_9EURY</name>
<sequence>MAESAIIDFIEEYQAGVLIAVGTLTGGLLVLVAAGQIVDTLESMAALGVFVAGAVVTFLSLSYLLYGR</sequence>
<reference evidence="3" key="1">
    <citation type="submission" date="2020-11" db="EMBL/GenBank/DDBJ databases">
        <title>Carbohydrate-dependent, anaerobic sulfur respiration: A novel catabolism in halophilic archaea.</title>
        <authorList>
            <person name="Sorokin D.Y."/>
            <person name="Messina E."/>
            <person name="Smedile F."/>
            <person name="La Cono V."/>
            <person name="Hallsworth J.E."/>
            <person name="Yakimov M.M."/>
        </authorList>
    </citation>
    <scope>NUCLEOTIDE SEQUENCE</scope>
    <source>
        <strain evidence="3">HSR-Bgl</strain>
    </source>
</reference>
<dbReference type="GeneID" id="68859695"/>